<dbReference type="AlphaFoldDB" id="A0A151PE58"/>
<protein>
    <submittedName>
        <fullName evidence="1">Uncharacterized protein</fullName>
    </submittedName>
</protein>
<dbReference type="EMBL" id="AKHW03000422">
    <property type="protein sequence ID" value="KYO47406.1"/>
    <property type="molecule type" value="Genomic_DNA"/>
</dbReference>
<sequence length="90" mass="10539">MGKLRTEMASILQCAEIPKCPKHEKFLEVHKGSLQIRTRTLSLLPIIFRRTGEGEQIQQLVQHIKKYFPPFLHFWHLAVSLQVCLEKICK</sequence>
<keyword evidence="2" id="KW-1185">Reference proteome</keyword>
<proteinExistence type="predicted"/>
<organism evidence="1 2">
    <name type="scientific">Alligator mississippiensis</name>
    <name type="common">American alligator</name>
    <dbReference type="NCBI Taxonomy" id="8496"/>
    <lineage>
        <taxon>Eukaryota</taxon>
        <taxon>Metazoa</taxon>
        <taxon>Chordata</taxon>
        <taxon>Craniata</taxon>
        <taxon>Vertebrata</taxon>
        <taxon>Euteleostomi</taxon>
        <taxon>Archelosauria</taxon>
        <taxon>Archosauria</taxon>
        <taxon>Crocodylia</taxon>
        <taxon>Alligatoridae</taxon>
        <taxon>Alligatorinae</taxon>
        <taxon>Alligator</taxon>
    </lineage>
</organism>
<gene>
    <name evidence="1" type="ORF">Y1Q_0001211</name>
</gene>
<dbReference type="Proteomes" id="UP000050525">
    <property type="component" value="Unassembled WGS sequence"/>
</dbReference>
<reference evidence="1 2" key="1">
    <citation type="journal article" date="2012" name="Genome Biol.">
        <title>Sequencing three crocodilian genomes to illuminate the evolution of archosaurs and amniotes.</title>
        <authorList>
            <person name="St John J.A."/>
            <person name="Braun E.L."/>
            <person name="Isberg S.R."/>
            <person name="Miles L.G."/>
            <person name="Chong A.Y."/>
            <person name="Gongora J."/>
            <person name="Dalzell P."/>
            <person name="Moran C."/>
            <person name="Bed'hom B."/>
            <person name="Abzhanov A."/>
            <person name="Burgess S.C."/>
            <person name="Cooksey A.M."/>
            <person name="Castoe T.A."/>
            <person name="Crawford N.G."/>
            <person name="Densmore L.D."/>
            <person name="Drew J.C."/>
            <person name="Edwards S.V."/>
            <person name="Faircloth B.C."/>
            <person name="Fujita M.K."/>
            <person name="Greenwold M.J."/>
            <person name="Hoffmann F.G."/>
            <person name="Howard J.M."/>
            <person name="Iguchi T."/>
            <person name="Janes D.E."/>
            <person name="Khan S.Y."/>
            <person name="Kohno S."/>
            <person name="de Koning A.J."/>
            <person name="Lance S.L."/>
            <person name="McCarthy F.M."/>
            <person name="McCormack J.E."/>
            <person name="Merchant M.E."/>
            <person name="Peterson D.G."/>
            <person name="Pollock D.D."/>
            <person name="Pourmand N."/>
            <person name="Raney B.J."/>
            <person name="Roessler K.A."/>
            <person name="Sanford J.R."/>
            <person name="Sawyer R.H."/>
            <person name="Schmidt C.J."/>
            <person name="Triplett E.W."/>
            <person name="Tuberville T.D."/>
            <person name="Venegas-Anaya M."/>
            <person name="Howard J.T."/>
            <person name="Jarvis E.D."/>
            <person name="Guillette L.J.Jr."/>
            <person name="Glenn T.C."/>
            <person name="Green R.E."/>
            <person name="Ray D.A."/>
        </authorList>
    </citation>
    <scope>NUCLEOTIDE SEQUENCE [LARGE SCALE GENOMIC DNA]</scope>
    <source>
        <strain evidence="1">KSC_2009_1</strain>
    </source>
</reference>
<accession>A0A151PE58</accession>
<evidence type="ECO:0000313" key="2">
    <source>
        <dbReference type="Proteomes" id="UP000050525"/>
    </source>
</evidence>
<evidence type="ECO:0000313" key="1">
    <source>
        <dbReference type="EMBL" id="KYO47406.1"/>
    </source>
</evidence>
<name>A0A151PE58_ALLMI</name>
<comment type="caution">
    <text evidence="1">The sequence shown here is derived from an EMBL/GenBank/DDBJ whole genome shotgun (WGS) entry which is preliminary data.</text>
</comment>